<comment type="caution">
    <text evidence="2">The sequence shown here is derived from an EMBL/GenBank/DDBJ whole genome shotgun (WGS) entry which is preliminary data.</text>
</comment>
<proteinExistence type="predicted"/>
<evidence type="ECO:0000256" key="1">
    <source>
        <dbReference type="SAM" id="MobiDB-lite"/>
    </source>
</evidence>
<feature type="non-terminal residue" evidence="2">
    <location>
        <position position="111"/>
    </location>
</feature>
<dbReference type="EMBL" id="PELM01000053">
    <property type="protein sequence ID" value="RTH04518.1"/>
    <property type="molecule type" value="Genomic_DNA"/>
</dbReference>
<accession>A0A430RAX3</accession>
<gene>
    <name evidence="2" type="ORF">CSW50_02505</name>
</gene>
<reference evidence="2 3" key="1">
    <citation type="journal article" date="2019" name="Extremophiles">
        <title>Biogeography of thermophiles and predominance of Thermus scotoductus in domestic water heaters.</title>
        <authorList>
            <person name="Wilpiszeski R.L."/>
            <person name="Zhang Z."/>
            <person name="House C.H."/>
        </authorList>
    </citation>
    <scope>NUCLEOTIDE SEQUENCE [LARGE SCALE GENOMIC DNA]</scope>
    <source>
        <strain evidence="2 3">38_S38</strain>
    </source>
</reference>
<feature type="region of interest" description="Disordered" evidence="1">
    <location>
        <begin position="1"/>
        <end position="43"/>
    </location>
</feature>
<dbReference type="Proteomes" id="UP000288082">
    <property type="component" value="Unassembled WGS sequence"/>
</dbReference>
<evidence type="ECO:0000313" key="3">
    <source>
        <dbReference type="Proteomes" id="UP000288082"/>
    </source>
</evidence>
<evidence type="ECO:0000313" key="2">
    <source>
        <dbReference type="EMBL" id="RTH04518.1"/>
    </source>
</evidence>
<protein>
    <submittedName>
        <fullName evidence="2">Uncharacterized protein</fullName>
    </submittedName>
</protein>
<dbReference type="AlphaFoldDB" id="A0A430RAX3"/>
<organism evidence="2 3">
    <name type="scientific">Thermus scotoductus</name>
    <dbReference type="NCBI Taxonomy" id="37636"/>
    <lineage>
        <taxon>Bacteria</taxon>
        <taxon>Thermotogati</taxon>
        <taxon>Deinococcota</taxon>
        <taxon>Deinococci</taxon>
        <taxon>Thermales</taxon>
        <taxon>Thermaceae</taxon>
        <taxon>Thermus</taxon>
    </lineage>
</organism>
<sequence>MGGEKAGLIPLPKPPGEEVKPPGPALPGAEDLAPPPVPLPPDGAQVFLPPAGWPSGVYLLARGLGQADDARLRAPHPLLREDAALHALLADHPLTALRTAGKATLTPTPAP</sequence>
<name>A0A430RAX3_THESC</name>